<protein>
    <submittedName>
        <fullName evidence="1">Uncharacterized protein</fullName>
    </submittedName>
</protein>
<keyword evidence="2" id="KW-1185">Reference proteome</keyword>
<accession>A0ABV7HKQ7</accession>
<organism evidence="1 2">
    <name type="scientific">Litoribrevibacter euphylliae</name>
    <dbReference type="NCBI Taxonomy" id="1834034"/>
    <lineage>
        <taxon>Bacteria</taxon>
        <taxon>Pseudomonadati</taxon>
        <taxon>Pseudomonadota</taxon>
        <taxon>Gammaproteobacteria</taxon>
        <taxon>Oceanospirillales</taxon>
        <taxon>Oceanospirillaceae</taxon>
        <taxon>Litoribrevibacter</taxon>
    </lineage>
</organism>
<dbReference type="EMBL" id="JBHRSZ010000009">
    <property type="protein sequence ID" value="MFC3153268.1"/>
    <property type="molecule type" value="Genomic_DNA"/>
</dbReference>
<reference evidence="2" key="1">
    <citation type="journal article" date="2019" name="Int. J. Syst. Evol. Microbiol.">
        <title>The Global Catalogue of Microorganisms (GCM) 10K type strain sequencing project: providing services to taxonomists for standard genome sequencing and annotation.</title>
        <authorList>
            <consortium name="The Broad Institute Genomics Platform"/>
            <consortium name="The Broad Institute Genome Sequencing Center for Infectious Disease"/>
            <person name="Wu L."/>
            <person name="Ma J."/>
        </authorList>
    </citation>
    <scope>NUCLEOTIDE SEQUENCE [LARGE SCALE GENOMIC DNA]</scope>
    <source>
        <strain evidence="2">KCTC 52438</strain>
    </source>
</reference>
<proteinExistence type="predicted"/>
<gene>
    <name evidence="1" type="ORF">ACFOEK_19670</name>
</gene>
<evidence type="ECO:0000313" key="2">
    <source>
        <dbReference type="Proteomes" id="UP001595476"/>
    </source>
</evidence>
<sequence length="42" mass="4741">MRSDFEKLLALDFEALVAAHGMCLESGAKDALRREVQNTFKE</sequence>
<comment type="caution">
    <text evidence="1">The sequence shown here is derived from an EMBL/GenBank/DDBJ whole genome shotgun (WGS) entry which is preliminary data.</text>
</comment>
<name>A0ABV7HKQ7_9GAMM</name>
<dbReference type="Proteomes" id="UP001595476">
    <property type="component" value="Unassembled WGS sequence"/>
</dbReference>
<evidence type="ECO:0000313" key="1">
    <source>
        <dbReference type="EMBL" id="MFC3153268.1"/>
    </source>
</evidence>
<dbReference type="RefSeq" id="WP_386723192.1">
    <property type="nucleotide sequence ID" value="NZ_JBHRSZ010000009.1"/>
</dbReference>